<accession>A0A4P6WP40</accession>
<proteinExistence type="predicted"/>
<dbReference type="RefSeq" id="WP_133086475.1">
    <property type="nucleotide sequence ID" value="NZ_CP037864.1"/>
</dbReference>
<organism evidence="1 2">
    <name type="scientific">Citrobacter arsenatis</name>
    <dbReference type="NCBI Taxonomy" id="2546350"/>
    <lineage>
        <taxon>Bacteria</taxon>
        <taxon>Pseudomonadati</taxon>
        <taxon>Pseudomonadota</taxon>
        <taxon>Gammaproteobacteria</taxon>
        <taxon>Enterobacterales</taxon>
        <taxon>Enterobacteriaceae</taxon>
        <taxon>Citrobacter</taxon>
    </lineage>
</organism>
<reference evidence="1 2" key="1">
    <citation type="submission" date="2019-03" db="EMBL/GenBank/DDBJ databases">
        <title>Complete genome sequence of an arsenate-respiring bacteria, Citrobacter sp. LY-1.</title>
        <authorList>
            <person name="Wang H."/>
            <person name="Liu Y."/>
            <person name="Li Q."/>
            <person name="Huang J."/>
        </authorList>
    </citation>
    <scope>NUCLEOTIDE SEQUENCE [LARGE SCALE GENOMIC DNA]</scope>
    <source>
        <strain evidence="1 2">LY-1</strain>
    </source>
</reference>
<dbReference type="KEGG" id="cars:E1B03_14590"/>
<dbReference type="Proteomes" id="UP000293850">
    <property type="component" value="Chromosome"/>
</dbReference>
<evidence type="ECO:0000313" key="1">
    <source>
        <dbReference type="EMBL" id="QBM23592.1"/>
    </source>
</evidence>
<keyword evidence="2" id="KW-1185">Reference proteome</keyword>
<gene>
    <name evidence="1" type="ORF">E1B03_14590</name>
</gene>
<dbReference type="AlphaFoldDB" id="A0A4P6WP40"/>
<sequence length="88" mass="10004">MIVNEEFVFQTSTVHPGERFYVVNALRGDQPVDENGYLVMVNECGDRVAYRAPGNEWQRDAMLIAGYNTLIPMYKNAIKIAIPPLENE</sequence>
<dbReference type="EMBL" id="CP037864">
    <property type="protein sequence ID" value="QBM23592.1"/>
    <property type="molecule type" value="Genomic_DNA"/>
</dbReference>
<protein>
    <submittedName>
        <fullName evidence="1">Uncharacterized protein</fullName>
    </submittedName>
</protein>
<name>A0A4P6WP40_9ENTR</name>
<evidence type="ECO:0000313" key="2">
    <source>
        <dbReference type="Proteomes" id="UP000293850"/>
    </source>
</evidence>